<evidence type="ECO:0000256" key="5">
    <source>
        <dbReference type="ARBA" id="ARBA00022989"/>
    </source>
</evidence>
<dbReference type="SUPFAM" id="SSF82861">
    <property type="entry name" value="Mechanosensitive channel protein MscS (YggB), transmembrane region"/>
    <property type="match status" value="1"/>
</dbReference>
<keyword evidence="4 7" id="KW-0812">Transmembrane</keyword>
<dbReference type="GO" id="GO:0008381">
    <property type="term" value="F:mechanosensitive monoatomic ion channel activity"/>
    <property type="evidence" value="ECO:0007669"/>
    <property type="project" value="InterPro"/>
</dbReference>
<dbReference type="FunFam" id="2.30.30.60:FF:000001">
    <property type="entry name" value="MscS Mechanosensitive ion channel"/>
    <property type="match status" value="1"/>
</dbReference>
<name>A0A1H5WGM5_9CLOT</name>
<dbReference type="Gene3D" id="2.30.30.60">
    <property type="match status" value="1"/>
</dbReference>
<dbReference type="AlphaFoldDB" id="A0A1H5WGM5"/>
<evidence type="ECO:0000313" key="12">
    <source>
        <dbReference type="Proteomes" id="UP000242850"/>
    </source>
</evidence>
<sequence>MINNLDLMGILEVVIKIIVILILMKVVIRLGSRLINNFFEKQKTTKFGLNDRKADTLKELFKSLLRYSVYVLSFIWIFETLGFDVKTLIAVTGVAGVAIGFGAQSLVRDVISGFFILMEDQFAVGDYVTIDGLSGVVEALGIRVTKLRDFSGDLHIIPNGSISKVTNRSRGNMRALVDVTVAYEEDVDRAIDLLKKICKEVRDDFETIVEGPEVLGVVNFLETGYVIRIVAKTLPMKQWDVEMELRRRIKSQFDKEKIQIAVPKRVIVNK</sequence>
<evidence type="ECO:0000256" key="6">
    <source>
        <dbReference type="ARBA" id="ARBA00023136"/>
    </source>
</evidence>
<comment type="subcellular location">
    <subcellularLocation>
        <location evidence="1">Cell membrane</location>
        <topology evidence="1">Multi-pass membrane protein</topology>
    </subcellularLocation>
</comment>
<dbReference type="InterPro" id="IPR045276">
    <property type="entry name" value="YbiO_bact"/>
</dbReference>
<evidence type="ECO:0000256" key="7">
    <source>
        <dbReference type="SAM" id="Phobius"/>
    </source>
</evidence>
<keyword evidence="12" id="KW-1185">Reference proteome</keyword>
<dbReference type="InterPro" id="IPR010920">
    <property type="entry name" value="LSM_dom_sf"/>
</dbReference>
<evidence type="ECO:0000256" key="4">
    <source>
        <dbReference type="ARBA" id="ARBA00022692"/>
    </source>
</evidence>
<dbReference type="PANTHER" id="PTHR30460">
    <property type="entry name" value="MODERATE CONDUCTANCE MECHANOSENSITIVE CHANNEL YBIO"/>
    <property type="match status" value="1"/>
</dbReference>
<dbReference type="RefSeq" id="WP_103896415.1">
    <property type="nucleotide sequence ID" value="NZ_FNUK01000019.1"/>
</dbReference>
<dbReference type="Pfam" id="PF21088">
    <property type="entry name" value="MS_channel_1st"/>
    <property type="match status" value="1"/>
</dbReference>
<dbReference type="SUPFAM" id="SSF50182">
    <property type="entry name" value="Sm-like ribonucleoproteins"/>
    <property type="match status" value="1"/>
</dbReference>
<evidence type="ECO:0000313" key="11">
    <source>
        <dbReference type="EMBL" id="SEF98612.1"/>
    </source>
</evidence>
<keyword evidence="5 7" id="KW-1133">Transmembrane helix</keyword>
<feature type="domain" description="Mechanosensitive ion channel MscS C-terminal" evidence="9">
    <location>
        <begin position="177"/>
        <end position="260"/>
    </location>
</feature>
<feature type="transmembrane region" description="Helical" evidence="7">
    <location>
        <begin position="6"/>
        <end position="28"/>
    </location>
</feature>
<feature type="transmembrane region" description="Helical" evidence="7">
    <location>
        <begin position="64"/>
        <end position="82"/>
    </location>
</feature>
<dbReference type="InterPro" id="IPR049142">
    <property type="entry name" value="MS_channel_1st"/>
</dbReference>
<reference evidence="12" key="1">
    <citation type="submission" date="2016-10" db="EMBL/GenBank/DDBJ databases">
        <authorList>
            <person name="Varghese N."/>
            <person name="Submissions S."/>
        </authorList>
    </citation>
    <scope>NUCLEOTIDE SEQUENCE [LARGE SCALE GENOMIC DNA]</scope>
    <source>
        <strain evidence="12">DSM 5463</strain>
    </source>
</reference>
<evidence type="ECO:0000256" key="1">
    <source>
        <dbReference type="ARBA" id="ARBA00004651"/>
    </source>
</evidence>
<keyword evidence="6 7" id="KW-0472">Membrane</keyword>
<dbReference type="Gene3D" id="1.10.287.1260">
    <property type="match status" value="1"/>
</dbReference>
<dbReference type="Gene3D" id="3.30.70.100">
    <property type="match status" value="1"/>
</dbReference>
<evidence type="ECO:0000259" key="9">
    <source>
        <dbReference type="Pfam" id="PF21082"/>
    </source>
</evidence>
<dbReference type="Proteomes" id="UP000242850">
    <property type="component" value="Unassembled WGS sequence"/>
</dbReference>
<feature type="transmembrane region" description="Helical" evidence="7">
    <location>
        <begin position="88"/>
        <end position="107"/>
    </location>
</feature>
<organism evidence="11 12">
    <name type="scientific">Caloramator fervidus</name>
    <dbReference type="NCBI Taxonomy" id="29344"/>
    <lineage>
        <taxon>Bacteria</taxon>
        <taxon>Bacillati</taxon>
        <taxon>Bacillota</taxon>
        <taxon>Clostridia</taxon>
        <taxon>Eubacteriales</taxon>
        <taxon>Clostridiaceae</taxon>
        <taxon>Caloramator</taxon>
    </lineage>
</organism>
<dbReference type="InterPro" id="IPR011066">
    <property type="entry name" value="MscS_channel_C_sf"/>
</dbReference>
<dbReference type="SUPFAM" id="SSF82689">
    <property type="entry name" value="Mechanosensitive channel protein MscS (YggB), C-terminal domain"/>
    <property type="match status" value="1"/>
</dbReference>
<dbReference type="EMBL" id="FNUK01000019">
    <property type="protein sequence ID" value="SEF98612.1"/>
    <property type="molecule type" value="Genomic_DNA"/>
</dbReference>
<evidence type="ECO:0000256" key="3">
    <source>
        <dbReference type="ARBA" id="ARBA00022475"/>
    </source>
</evidence>
<dbReference type="InterPro" id="IPR011014">
    <property type="entry name" value="MscS_channel_TM-2"/>
</dbReference>
<accession>A0A1H5WGM5</accession>
<dbReference type="Pfam" id="PF00924">
    <property type="entry name" value="MS_channel_2nd"/>
    <property type="match status" value="1"/>
</dbReference>
<dbReference type="Pfam" id="PF21082">
    <property type="entry name" value="MS_channel_3rd"/>
    <property type="match status" value="1"/>
</dbReference>
<feature type="domain" description="Mechanosensitive ion channel transmembrane helices 2/3" evidence="10">
    <location>
        <begin position="64"/>
        <end position="104"/>
    </location>
</feature>
<keyword evidence="3" id="KW-1003">Cell membrane</keyword>
<comment type="similarity">
    <text evidence="2">Belongs to the MscS (TC 1.A.23) family.</text>
</comment>
<evidence type="ECO:0000259" key="10">
    <source>
        <dbReference type="Pfam" id="PF21088"/>
    </source>
</evidence>
<evidence type="ECO:0000259" key="8">
    <source>
        <dbReference type="Pfam" id="PF00924"/>
    </source>
</evidence>
<dbReference type="PANTHER" id="PTHR30460:SF0">
    <property type="entry name" value="MODERATE CONDUCTANCE MECHANOSENSITIVE CHANNEL YBIO"/>
    <property type="match status" value="1"/>
</dbReference>
<dbReference type="InterPro" id="IPR023408">
    <property type="entry name" value="MscS_beta-dom_sf"/>
</dbReference>
<evidence type="ECO:0000256" key="2">
    <source>
        <dbReference type="ARBA" id="ARBA00008017"/>
    </source>
</evidence>
<dbReference type="OrthoDB" id="9809206at2"/>
<protein>
    <submittedName>
        <fullName evidence="11">Small conductance mechanosensitive channel</fullName>
    </submittedName>
</protein>
<dbReference type="GO" id="GO:0005886">
    <property type="term" value="C:plasma membrane"/>
    <property type="evidence" value="ECO:0007669"/>
    <property type="project" value="UniProtKB-SubCell"/>
</dbReference>
<gene>
    <name evidence="11" type="ORF">SAMN05660865_01475</name>
</gene>
<dbReference type="InterPro" id="IPR049278">
    <property type="entry name" value="MS_channel_C"/>
</dbReference>
<proteinExistence type="inferred from homology"/>
<feature type="domain" description="Mechanosensitive ion channel MscS" evidence="8">
    <location>
        <begin position="106"/>
        <end position="170"/>
    </location>
</feature>
<dbReference type="InterPro" id="IPR006685">
    <property type="entry name" value="MscS_channel_2nd"/>
</dbReference>